<reference evidence="3 4" key="1">
    <citation type="submission" date="2019-07" db="EMBL/GenBank/DDBJ databases">
        <title>R&amp;d 2014.</title>
        <authorList>
            <person name="Klenk H.-P."/>
        </authorList>
    </citation>
    <scope>NUCLEOTIDE SEQUENCE [LARGE SCALE GENOMIC DNA]</scope>
    <source>
        <strain evidence="3 4">DSM 45764</strain>
    </source>
</reference>
<dbReference type="AlphaFoldDB" id="A0A562ISX4"/>
<evidence type="ECO:0000313" key="3">
    <source>
        <dbReference type="EMBL" id="TWH74111.1"/>
    </source>
</evidence>
<comment type="caution">
    <text evidence="3">The sequence shown here is derived from an EMBL/GenBank/DDBJ whole genome shotgun (WGS) entry which is preliminary data.</text>
</comment>
<keyword evidence="4" id="KW-1185">Reference proteome</keyword>
<evidence type="ECO:0000259" key="2">
    <source>
        <dbReference type="PROSITE" id="PS50921"/>
    </source>
</evidence>
<evidence type="ECO:0000256" key="1">
    <source>
        <dbReference type="SAM" id="MobiDB-lite"/>
    </source>
</evidence>
<feature type="domain" description="ANTAR" evidence="2">
    <location>
        <begin position="129"/>
        <end position="190"/>
    </location>
</feature>
<sequence length="233" mass="23645">MIPDPRPSGGDDRPAGGCGNLSAAAEPAVDRSTSVVLPPDALRTPDGAPAVLLTRTTAGWTVLQPPAGGGRSAAAEGDAGLPLVEAMTLADLVAGELGVHPEPNRQARRAARSGATAESPEEGAESEQLQALRRTVAQLEHALAARVSIERAIGVLAERHDTPPRQAFERLRQQARNSGRSAADLAVEVLDSLAPPAPGPTTGRRGADDERAARSEGLLGSAGGDGTPPGAPS</sequence>
<feature type="region of interest" description="Disordered" evidence="1">
    <location>
        <begin position="1"/>
        <end position="47"/>
    </location>
</feature>
<organism evidence="3 4">
    <name type="scientific">Modestobacter roseus</name>
    <dbReference type="NCBI Taxonomy" id="1181884"/>
    <lineage>
        <taxon>Bacteria</taxon>
        <taxon>Bacillati</taxon>
        <taxon>Actinomycetota</taxon>
        <taxon>Actinomycetes</taxon>
        <taxon>Geodermatophilales</taxon>
        <taxon>Geodermatophilaceae</taxon>
        <taxon>Modestobacter</taxon>
    </lineage>
</organism>
<protein>
    <submittedName>
        <fullName evidence="3">ANTAR domain-containing protein</fullName>
    </submittedName>
</protein>
<feature type="compositionally biased region" description="Basic and acidic residues" evidence="1">
    <location>
        <begin position="205"/>
        <end position="214"/>
    </location>
</feature>
<dbReference type="PROSITE" id="PS50921">
    <property type="entry name" value="ANTAR"/>
    <property type="match status" value="1"/>
</dbReference>
<dbReference type="SMART" id="SM01012">
    <property type="entry name" value="ANTAR"/>
    <property type="match status" value="1"/>
</dbReference>
<dbReference type="InterPro" id="IPR036388">
    <property type="entry name" value="WH-like_DNA-bd_sf"/>
</dbReference>
<dbReference type="SUPFAM" id="SSF52172">
    <property type="entry name" value="CheY-like"/>
    <property type="match status" value="1"/>
</dbReference>
<name>A0A562ISX4_9ACTN</name>
<dbReference type="Gene3D" id="1.10.10.10">
    <property type="entry name" value="Winged helix-like DNA-binding domain superfamily/Winged helix DNA-binding domain"/>
    <property type="match status" value="1"/>
</dbReference>
<accession>A0A562ISX4</accession>
<dbReference type="InterPro" id="IPR011006">
    <property type="entry name" value="CheY-like_superfamily"/>
</dbReference>
<dbReference type="Proteomes" id="UP000321490">
    <property type="component" value="Unassembled WGS sequence"/>
</dbReference>
<dbReference type="GO" id="GO:0003723">
    <property type="term" value="F:RNA binding"/>
    <property type="evidence" value="ECO:0007669"/>
    <property type="project" value="InterPro"/>
</dbReference>
<feature type="region of interest" description="Disordered" evidence="1">
    <location>
        <begin position="97"/>
        <end position="129"/>
    </location>
</feature>
<dbReference type="EMBL" id="VLKF01000001">
    <property type="protein sequence ID" value="TWH74111.1"/>
    <property type="molecule type" value="Genomic_DNA"/>
</dbReference>
<proteinExistence type="predicted"/>
<dbReference type="InterPro" id="IPR005561">
    <property type="entry name" value="ANTAR"/>
</dbReference>
<evidence type="ECO:0000313" key="4">
    <source>
        <dbReference type="Proteomes" id="UP000321490"/>
    </source>
</evidence>
<feature type="region of interest" description="Disordered" evidence="1">
    <location>
        <begin position="172"/>
        <end position="233"/>
    </location>
</feature>
<dbReference type="Pfam" id="PF03861">
    <property type="entry name" value="ANTAR"/>
    <property type="match status" value="1"/>
</dbReference>
<gene>
    <name evidence="3" type="ORF">JD78_02646</name>
</gene>